<sequence length="69" mass="8151">MGKKVSLKPLSPMEACEDQLKKKKKGEEEKRKRKKKEREKCAKRKSVSKERENLLLSRKVVNRVLLSKK</sequence>
<proteinExistence type="predicted"/>
<organism evidence="2 3">
    <name type="scientific">Mucuna pruriens</name>
    <name type="common">Velvet bean</name>
    <name type="synonym">Dolichos pruriens</name>
    <dbReference type="NCBI Taxonomy" id="157652"/>
    <lineage>
        <taxon>Eukaryota</taxon>
        <taxon>Viridiplantae</taxon>
        <taxon>Streptophyta</taxon>
        <taxon>Embryophyta</taxon>
        <taxon>Tracheophyta</taxon>
        <taxon>Spermatophyta</taxon>
        <taxon>Magnoliopsida</taxon>
        <taxon>eudicotyledons</taxon>
        <taxon>Gunneridae</taxon>
        <taxon>Pentapetalae</taxon>
        <taxon>rosids</taxon>
        <taxon>fabids</taxon>
        <taxon>Fabales</taxon>
        <taxon>Fabaceae</taxon>
        <taxon>Papilionoideae</taxon>
        <taxon>50 kb inversion clade</taxon>
        <taxon>NPAAA clade</taxon>
        <taxon>indigoferoid/millettioid clade</taxon>
        <taxon>Phaseoleae</taxon>
        <taxon>Mucuna</taxon>
    </lineage>
</organism>
<gene>
    <name evidence="2" type="ORF">CR513_41247</name>
</gene>
<reference evidence="2" key="1">
    <citation type="submission" date="2018-05" db="EMBL/GenBank/DDBJ databases">
        <title>Draft genome of Mucuna pruriens seed.</title>
        <authorList>
            <person name="Nnadi N.E."/>
            <person name="Vos R."/>
            <person name="Hasami M.H."/>
            <person name="Devisetty U.K."/>
            <person name="Aguiy J.C."/>
        </authorList>
    </citation>
    <scope>NUCLEOTIDE SEQUENCE [LARGE SCALE GENOMIC DNA]</scope>
    <source>
        <strain evidence="2">JCA_2017</strain>
    </source>
</reference>
<feature type="compositionally biased region" description="Basic residues" evidence="1">
    <location>
        <begin position="31"/>
        <end position="46"/>
    </location>
</feature>
<name>A0A371FJM5_MUCPR</name>
<dbReference type="EMBL" id="QJKJ01008855">
    <property type="protein sequence ID" value="RDX78482.1"/>
    <property type="molecule type" value="Genomic_DNA"/>
</dbReference>
<evidence type="ECO:0000313" key="2">
    <source>
        <dbReference type="EMBL" id="RDX78482.1"/>
    </source>
</evidence>
<feature type="region of interest" description="Disordered" evidence="1">
    <location>
        <begin position="1"/>
        <end position="50"/>
    </location>
</feature>
<dbReference type="AlphaFoldDB" id="A0A371FJM5"/>
<feature type="non-terminal residue" evidence="2">
    <location>
        <position position="1"/>
    </location>
</feature>
<protein>
    <submittedName>
        <fullName evidence="2">Uncharacterized protein</fullName>
    </submittedName>
</protein>
<dbReference type="Proteomes" id="UP000257109">
    <property type="component" value="Unassembled WGS sequence"/>
</dbReference>
<evidence type="ECO:0000256" key="1">
    <source>
        <dbReference type="SAM" id="MobiDB-lite"/>
    </source>
</evidence>
<keyword evidence="3" id="KW-1185">Reference proteome</keyword>
<comment type="caution">
    <text evidence="2">The sequence shown here is derived from an EMBL/GenBank/DDBJ whole genome shotgun (WGS) entry which is preliminary data.</text>
</comment>
<accession>A0A371FJM5</accession>
<evidence type="ECO:0000313" key="3">
    <source>
        <dbReference type="Proteomes" id="UP000257109"/>
    </source>
</evidence>